<accession>A0A0L8HHZ9</accession>
<reference evidence="1" key="1">
    <citation type="submission" date="2015-07" db="EMBL/GenBank/DDBJ databases">
        <title>MeaNS - Measles Nucleotide Surveillance Program.</title>
        <authorList>
            <person name="Tran T."/>
            <person name="Druce J."/>
        </authorList>
    </citation>
    <scope>NUCLEOTIDE SEQUENCE</scope>
    <source>
        <strain evidence="1">UCB-OBI-ISO-001</strain>
        <tissue evidence="1">Gonad</tissue>
    </source>
</reference>
<organism evidence="1">
    <name type="scientific">Octopus bimaculoides</name>
    <name type="common">California two-spotted octopus</name>
    <dbReference type="NCBI Taxonomy" id="37653"/>
    <lineage>
        <taxon>Eukaryota</taxon>
        <taxon>Metazoa</taxon>
        <taxon>Spiralia</taxon>
        <taxon>Lophotrochozoa</taxon>
        <taxon>Mollusca</taxon>
        <taxon>Cephalopoda</taxon>
        <taxon>Coleoidea</taxon>
        <taxon>Octopodiformes</taxon>
        <taxon>Octopoda</taxon>
        <taxon>Incirrata</taxon>
        <taxon>Octopodidae</taxon>
        <taxon>Octopus</taxon>
    </lineage>
</organism>
<protein>
    <submittedName>
        <fullName evidence="1">Uncharacterized protein</fullName>
    </submittedName>
</protein>
<name>A0A0L8HHZ9_OCTBM</name>
<proteinExistence type="predicted"/>
<sequence>MKSIQNKKCTTYRKWKLFYGSITKIFSCIKHETRQLLLTHLHTRTNKRARKHTYTHSLADFRPLLIFCSIRPTFKHEKVTKFVLLQPKF</sequence>
<gene>
    <name evidence="1" type="ORF">OCBIM_22014094mg</name>
</gene>
<evidence type="ECO:0000313" key="1">
    <source>
        <dbReference type="EMBL" id="KOF88883.1"/>
    </source>
</evidence>
<dbReference type="EMBL" id="KQ418088">
    <property type="protein sequence ID" value="KOF88883.1"/>
    <property type="molecule type" value="Genomic_DNA"/>
</dbReference>
<dbReference type="AlphaFoldDB" id="A0A0L8HHZ9"/>